<organism evidence="2">
    <name type="scientific">virus sp. ctML55</name>
    <dbReference type="NCBI Taxonomy" id="2827627"/>
    <lineage>
        <taxon>Viruses</taxon>
    </lineage>
</organism>
<evidence type="ECO:0000313" key="2">
    <source>
        <dbReference type="EMBL" id="DAE31075.1"/>
    </source>
</evidence>
<dbReference type="EMBL" id="BK059105">
    <property type="protein sequence ID" value="DAE31075.1"/>
    <property type="molecule type" value="Genomic_DNA"/>
</dbReference>
<proteinExistence type="predicted"/>
<reference evidence="2" key="1">
    <citation type="journal article" date="2021" name="Proc. Natl. Acad. Sci. U.S.A.">
        <title>A Catalog of Tens of Thousands of Viruses from Human Metagenomes Reveals Hidden Associations with Chronic Diseases.</title>
        <authorList>
            <person name="Tisza M.J."/>
            <person name="Buck C.B."/>
        </authorList>
    </citation>
    <scope>NUCLEOTIDE SEQUENCE</scope>
    <source>
        <strain evidence="2">CtML55</strain>
    </source>
</reference>
<protein>
    <submittedName>
        <fullName evidence="2">Uncharacterized protein</fullName>
    </submittedName>
</protein>
<feature type="coiled-coil region" evidence="1">
    <location>
        <begin position="7"/>
        <end position="48"/>
    </location>
</feature>
<sequence>METYYTKKEFNEMKSALTKKCKALETKVSKLTAELKELKKDYAVLLETASEKVED</sequence>
<name>A0A8S5RIS9_9VIRU</name>
<accession>A0A8S5RIS9</accession>
<keyword evidence="1" id="KW-0175">Coiled coil</keyword>
<evidence type="ECO:0000256" key="1">
    <source>
        <dbReference type="SAM" id="Coils"/>
    </source>
</evidence>